<reference evidence="3" key="2">
    <citation type="submission" date="2022-01" db="EMBL/GenBank/DDBJ databases">
        <authorList>
            <person name="Yamashiro T."/>
            <person name="Shiraishi A."/>
            <person name="Satake H."/>
            <person name="Nakayama K."/>
        </authorList>
    </citation>
    <scope>NUCLEOTIDE SEQUENCE</scope>
</reference>
<evidence type="ECO:0000259" key="2">
    <source>
        <dbReference type="Pfam" id="PF07727"/>
    </source>
</evidence>
<feature type="compositionally biased region" description="Polar residues" evidence="1">
    <location>
        <begin position="533"/>
        <end position="553"/>
    </location>
</feature>
<sequence length="712" mass="79425">MEETYHVTFSEDDEAIYKSSTEGDEINFNENKSFPDDVFSIPRNNVSQCSGNDSYFPYVRAYDLLSTINITIPDPITPSDPITSSNPITSSKPITISNESFEFTTIHDHLILNEPDNSESVEDLEIDKDQVSIIRDLISEVEPSTTANVFEIEPKKLVEALEEDGWIIAMQEEQNQFERNKVYTLGYNQHEGIDYDETFANVARLEIIRIFLAYAAYMGFIVFQMDVKSAFLNRNISEEVYVQQPPGFKSIEFPNHVCKLDKSLYGLKQAPKAWYQANPKESYLVAIKRIFKYLKGTPNLGLWYPKGSGFNLKAYSDSDYAGCNLDRKSTSGGCQILGGKLVPIFCNNTSAIAISNNSVLHSRTKHIDISEDFVLIPPKATMKAGLATLGLTDENDALLSSSDLINSSIRGMQGSHDQLNVNQKTITYLSLIMEHLLGDAYINENLKTLKPIHITSLSFKPTLENKVPLTAHMCKVANLSPDLIKSLIPPSREVNSDDSTDKSSSRTTMQPITLPKAPTDLKLRKKRILPSSKPKSSNLDASESVEEQGNQLKPTDAKKVQKLIDEEFVKEFGLESVRDIPLEEFGGADAKLDTDESPYDTESEIKRVEEPADSGLHFMPDDEVMLISRFEAAESNDKGTEFTETKVSLTHSEEATADNILDEMATLKAFADKPSDPLGHLRAKIFSLSTKVENLESSLAKKVINTLEDSVP</sequence>
<protein>
    <submittedName>
        <fullName evidence="3">Retrovirus-related pol polyprotein from transposon TNT 1-94</fullName>
    </submittedName>
</protein>
<dbReference type="PANTHER" id="PTHR11439">
    <property type="entry name" value="GAG-POL-RELATED RETROTRANSPOSON"/>
    <property type="match status" value="1"/>
</dbReference>
<keyword evidence="4" id="KW-1185">Reference proteome</keyword>
<evidence type="ECO:0000256" key="1">
    <source>
        <dbReference type="SAM" id="MobiDB-lite"/>
    </source>
</evidence>
<dbReference type="Pfam" id="PF07727">
    <property type="entry name" value="RVT_2"/>
    <property type="match status" value="1"/>
</dbReference>
<feature type="region of interest" description="Disordered" evidence="1">
    <location>
        <begin position="488"/>
        <end position="558"/>
    </location>
</feature>
<dbReference type="PANTHER" id="PTHR11439:SF495">
    <property type="entry name" value="REVERSE TRANSCRIPTASE, RNA-DEPENDENT DNA POLYMERASE-RELATED"/>
    <property type="match status" value="1"/>
</dbReference>
<feature type="domain" description="Reverse transcriptase Ty1/copia-type" evidence="2">
    <location>
        <begin position="179"/>
        <end position="277"/>
    </location>
</feature>
<dbReference type="EMBL" id="BQNB010018662">
    <property type="protein sequence ID" value="GJT76859.1"/>
    <property type="molecule type" value="Genomic_DNA"/>
</dbReference>
<dbReference type="InterPro" id="IPR013103">
    <property type="entry name" value="RVT_2"/>
</dbReference>
<reference evidence="3" key="1">
    <citation type="journal article" date="2022" name="Int. J. Mol. Sci.">
        <title>Draft Genome of Tanacetum Coccineum: Genomic Comparison of Closely Related Tanacetum-Family Plants.</title>
        <authorList>
            <person name="Yamashiro T."/>
            <person name="Shiraishi A."/>
            <person name="Nakayama K."/>
            <person name="Satake H."/>
        </authorList>
    </citation>
    <scope>NUCLEOTIDE SEQUENCE</scope>
</reference>
<comment type="caution">
    <text evidence="3">The sequence shown here is derived from an EMBL/GenBank/DDBJ whole genome shotgun (WGS) entry which is preliminary data.</text>
</comment>
<accession>A0ABQ5GNF9</accession>
<gene>
    <name evidence="3" type="ORF">Tco_1043584</name>
</gene>
<proteinExistence type="predicted"/>
<name>A0ABQ5GNF9_9ASTR</name>
<evidence type="ECO:0000313" key="4">
    <source>
        <dbReference type="Proteomes" id="UP001151760"/>
    </source>
</evidence>
<dbReference type="Proteomes" id="UP001151760">
    <property type="component" value="Unassembled WGS sequence"/>
</dbReference>
<dbReference type="CDD" id="cd09272">
    <property type="entry name" value="RNase_HI_RT_Ty1"/>
    <property type="match status" value="1"/>
</dbReference>
<organism evidence="3 4">
    <name type="scientific">Tanacetum coccineum</name>
    <dbReference type="NCBI Taxonomy" id="301880"/>
    <lineage>
        <taxon>Eukaryota</taxon>
        <taxon>Viridiplantae</taxon>
        <taxon>Streptophyta</taxon>
        <taxon>Embryophyta</taxon>
        <taxon>Tracheophyta</taxon>
        <taxon>Spermatophyta</taxon>
        <taxon>Magnoliopsida</taxon>
        <taxon>eudicotyledons</taxon>
        <taxon>Gunneridae</taxon>
        <taxon>Pentapetalae</taxon>
        <taxon>asterids</taxon>
        <taxon>campanulids</taxon>
        <taxon>Asterales</taxon>
        <taxon>Asteraceae</taxon>
        <taxon>Asteroideae</taxon>
        <taxon>Anthemideae</taxon>
        <taxon>Anthemidinae</taxon>
        <taxon>Tanacetum</taxon>
    </lineage>
</organism>
<evidence type="ECO:0000313" key="3">
    <source>
        <dbReference type="EMBL" id="GJT76859.1"/>
    </source>
</evidence>